<dbReference type="Pfam" id="PF24804">
    <property type="entry name" value="DUF7705"/>
    <property type="match status" value="2"/>
</dbReference>
<dbReference type="PANTHER" id="PTHR33916:SF8">
    <property type="entry name" value="OS05G0272800 PROTEIN"/>
    <property type="match status" value="1"/>
</dbReference>
<dbReference type="InterPro" id="IPR056122">
    <property type="entry name" value="DUF7705"/>
</dbReference>
<proteinExistence type="predicted"/>
<protein>
    <submittedName>
        <fullName evidence="2">BTB/POZ domain-containing protein</fullName>
    </submittedName>
</protein>
<sequence length="415" mass="46942">MASQHLPPVEAPDTHVLAACVNTKGSCAEAAENPLVEEPSAENHSWFVDDWGTSLGHGSVCGLTNEWNMGVDRQGCNKRVLFVCPNFFNGDPFDPENENRPLPVWIKDHEPGGGNGNHSYYEVVWEKKVNVGSWMFKHKLKTSNKYPWLMLYLRANATRGLFLEVTIMTQGECLKPFQNHQILESDGAPLVWGTVHPPFHITPEDRKIYRNDTANFPYLAYHYYCVPGNAKHLEQLVSTCDPYNNPQAQEIFQLLLDPIWGAYGYPTQKEDGWVGDPRIWELDVGGTSSRLYFYQDPSTPPTKRIWTSIDNGTKIFFSAQDEVAEWTVPRNYTSKLGNVLGPEDYGPASRWLNLIHQALNSNTSSQSYKSYVQNLLHSASQHQIIQLPEFAGGIEAFQLCAKFCYGIPITLNRIQ</sequence>
<gene>
    <name evidence="2" type="ORF">glysoja_043088</name>
</gene>
<dbReference type="EMBL" id="KN661057">
    <property type="protein sequence ID" value="KHN15372.1"/>
    <property type="molecule type" value="Genomic_DNA"/>
</dbReference>
<name>A0A0B2Q6D8_GLYSO</name>
<evidence type="ECO:0000259" key="1">
    <source>
        <dbReference type="Pfam" id="PF24804"/>
    </source>
</evidence>
<accession>A0A0B2Q6D8</accession>
<dbReference type="PANTHER" id="PTHR33916">
    <property type="entry name" value="EXPANSIN-LIKE EG45 DOMAIN-CONTAINING PROTEIN"/>
    <property type="match status" value="1"/>
</dbReference>
<feature type="domain" description="DUF7705" evidence="1">
    <location>
        <begin position="110"/>
        <end position="161"/>
    </location>
</feature>
<organism evidence="2">
    <name type="scientific">Glycine soja</name>
    <name type="common">Wild soybean</name>
    <dbReference type="NCBI Taxonomy" id="3848"/>
    <lineage>
        <taxon>Eukaryota</taxon>
        <taxon>Viridiplantae</taxon>
        <taxon>Streptophyta</taxon>
        <taxon>Embryophyta</taxon>
        <taxon>Tracheophyta</taxon>
        <taxon>Spermatophyta</taxon>
        <taxon>Magnoliopsida</taxon>
        <taxon>eudicotyledons</taxon>
        <taxon>Gunneridae</taxon>
        <taxon>Pentapetalae</taxon>
        <taxon>rosids</taxon>
        <taxon>fabids</taxon>
        <taxon>Fabales</taxon>
        <taxon>Fabaceae</taxon>
        <taxon>Papilionoideae</taxon>
        <taxon>50 kb inversion clade</taxon>
        <taxon>NPAAA clade</taxon>
        <taxon>indigoferoid/millettioid clade</taxon>
        <taxon>Phaseoleae</taxon>
        <taxon>Glycine</taxon>
        <taxon>Glycine subgen. Soja</taxon>
    </lineage>
</organism>
<evidence type="ECO:0000313" key="2">
    <source>
        <dbReference type="EMBL" id="KHN15372.1"/>
    </source>
</evidence>
<feature type="domain" description="DUF7705" evidence="1">
    <location>
        <begin position="196"/>
        <end position="328"/>
    </location>
</feature>
<dbReference type="AlphaFoldDB" id="A0A0B2Q6D8"/>
<reference evidence="2" key="1">
    <citation type="submission" date="2014-07" db="EMBL/GenBank/DDBJ databases">
        <title>Identification of a novel salt tolerance gene in wild soybean by whole-genome sequencing.</title>
        <authorList>
            <person name="Lam H.-M."/>
            <person name="Qi X."/>
            <person name="Li M.-W."/>
            <person name="Liu X."/>
            <person name="Xie M."/>
            <person name="Ni M."/>
            <person name="Xu X."/>
        </authorList>
    </citation>
    <scope>NUCLEOTIDE SEQUENCE [LARGE SCALE GENOMIC DNA]</scope>
    <source>
        <tissue evidence="2">Root</tissue>
    </source>
</reference>
<dbReference type="Proteomes" id="UP000053555">
    <property type="component" value="Unassembled WGS sequence"/>
</dbReference>